<name>A0A9X1XNS2_9VIBR</name>
<feature type="domain" description="Pyrrolo-quinoline quinone repeat" evidence="2">
    <location>
        <begin position="148"/>
        <end position="254"/>
    </location>
</feature>
<dbReference type="SMART" id="SM00564">
    <property type="entry name" value="PQQ"/>
    <property type="match status" value="7"/>
</dbReference>
<dbReference type="InterPro" id="IPR011047">
    <property type="entry name" value="Quinoprotein_ADH-like_sf"/>
</dbReference>
<evidence type="ECO:0000313" key="4">
    <source>
        <dbReference type="Proteomes" id="UP001139559"/>
    </source>
</evidence>
<dbReference type="AlphaFoldDB" id="A0A9X1XNS2"/>
<dbReference type="RefSeq" id="WP_248010908.1">
    <property type="nucleotide sequence ID" value="NZ_JAJHVV010000023.1"/>
</dbReference>
<feature type="domain" description="Pyrrolo-quinoline quinone repeat" evidence="2">
    <location>
        <begin position="48"/>
        <end position="121"/>
    </location>
</feature>
<comment type="caution">
    <text evidence="3">The sequence shown here is derived from an EMBL/GenBank/DDBJ whole genome shotgun (WGS) entry which is preliminary data.</text>
</comment>
<feature type="domain" description="Pyrrolo-quinoline quinone repeat" evidence="2">
    <location>
        <begin position="269"/>
        <end position="385"/>
    </location>
</feature>
<dbReference type="InterPro" id="IPR018391">
    <property type="entry name" value="PQQ_b-propeller_rpt"/>
</dbReference>
<sequence length="386" mass="42914">MVKKFGITLLTSFLILWGISSSAQDNVPTPLNSDWHFETNGSIWSSIIIDEGIAFFGSDDEHVYAVNVDTKSLLWAFKTKGKVRSTAAIDSDSVYFSSDDGYLYSLSKKAGELKWKSSLNDGDVERIEPAKTAPYRYDFYKSSPLIINETIYVGSGDSHLYAISAKSGEVVWKFKTGSIIRSTPAYSDGLLYVGSFDYGVYAIDANTGKQKWLFYTNGIINSSPAVIEGKVIIGSRDTSLYALDAQSGEEKWRYRFVDRSWVESSATQSDERGVFYIGSSDSKRVLKIDINTGKEIWSSPTLGWTWGKPFYHQSQIFIGSTGAKGYWNDVNPGFLSIDAKTGTATHQYTPQKIDGYVTGGVFGSPSIFNDKLYVPDLDGRLYEFDL</sequence>
<dbReference type="InterPro" id="IPR002372">
    <property type="entry name" value="PQQ_rpt_dom"/>
</dbReference>
<evidence type="ECO:0000259" key="2">
    <source>
        <dbReference type="Pfam" id="PF13360"/>
    </source>
</evidence>
<keyword evidence="4" id="KW-1185">Reference proteome</keyword>
<dbReference type="InterPro" id="IPR015943">
    <property type="entry name" value="WD40/YVTN_repeat-like_dom_sf"/>
</dbReference>
<organism evidence="3 4">
    <name type="scientific">Vibrio amylolyticus</name>
    <dbReference type="NCBI Taxonomy" id="2847292"/>
    <lineage>
        <taxon>Bacteria</taxon>
        <taxon>Pseudomonadati</taxon>
        <taxon>Pseudomonadota</taxon>
        <taxon>Gammaproteobacteria</taxon>
        <taxon>Vibrionales</taxon>
        <taxon>Vibrionaceae</taxon>
        <taxon>Vibrio</taxon>
    </lineage>
</organism>
<keyword evidence="1" id="KW-0732">Signal</keyword>
<gene>
    <name evidence="3" type="ORF">KP803_21535</name>
</gene>
<dbReference type="PANTHER" id="PTHR34512:SF30">
    <property type="entry name" value="OUTER MEMBRANE PROTEIN ASSEMBLY FACTOR BAMB"/>
    <property type="match status" value="1"/>
</dbReference>
<dbReference type="Proteomes" id="UP001139559">
    <property type="component" value="Unassembled WGS sequence"/>
</dbReference>
<accession>A0A9X1XNS2</accession>
<dbReference type="SUPFAM" id="SSF50998">
    <property type="entry name" value="Quinoprotein alcohol dehydrogenase-like"/>
    <property type="match status" value="2"/>
</dbReference>
<reference evidence="3" key="1">
    <citation type="submission" date="2021-11" db="EMBL/GenBank/DDBJ databases">
        <title>Vibrio ZSDE26 sp. nov. and Vibrio ZSDZ34 sp. nov., isolated from coastal seawater in Qingdao.</title>
        <authorList>
            <person name="Zhang P."/>
        </authorList>
    </citation>
    <scope>NUCLEOTIDE SEQUENCE</scope>
    <source>
        <strain evidence="3">ZSDE26</strain>
    </source>
</reference>
<evidence type="ECO:0000313" key="3">
    <source>
        <dbReference type="EMBL" id="MCK6265845.1"/>
    </source>
</evidence>
<dbReference type="Pfam" id="PF13360">
    <property type="entry name" value="PQQ_2"/>
    <property type="match status" value="3"/>
</dbReference>
<dbReference type="Gene3D" id="2.130.10.10">
    <property type="entry name" value="YVTN repeat-like/Quinoprotein amine dehydrogenase"/>
    <property type="match status" value="2"/>
</dbReference>
<feature type="chain" id="PRO_5040809275" evidence="1">
    <location>
        <begin position="24"/>
        <end position="386"/>
    </location>
</feature>
<proteinExistence type="predicted"/>
<dbReference type="EMBL" id="JAJHVV010000023">
    <property type="protein sequence ID" value="MCK6265845.1"/>
    <property type="molecule type" value="Genomic_DNA"/>
</dbReference>
<dbReference type="PANTHER" id="PTHR34512">
    <property type="entry name" value="CELL SURFACE PROTEIN"/>
    <property type="match status" value="1"/>
</dbReference>
<feature type="signal peptide" evidence="1">
    <location>
        <begin position="1"/>
        <end position="23"/>
    </location>
</feature>
<evidence type="ECO:0000256" key="1">
    <source>
        <dbReference type="SAM" id="SignalP"/>
    </source>
</evidence>
<protein>
    <submittedName>
        <fullName evidence="3">PQQ-binding-like beta-propeller repeat protein</fullName>
    </submittedName>
</protein>